<protein>
    <submittedName>
        <fullName evidence="2">V-type sodium ATP synthase</fullName>
        <ecNumber evidence="2">3.6.3.14</ecNumber>
    </submittedName>
</protein>
<dbReference type="Proteomes" id="UP000004105">
    <property type="component" value="Unassembled WGS sequence"/>
</dbReference>
<comment type="caution">
    <text evidence="2">The sequence shown here is derived from an EMBL/GenBank/DDBJ whole genome shotgun (WGS) entry which is preliminary data.</text>
</comment>
<dbReference type="AlphaFoldDB" id="F2BC81"/>
<evidence type="ECO:0000313" key="2">
    <source>
        <dbReference type="EMBL" id="EGF10917.1"/>
    </source>
</evidence>
<dbReference type="EC" id="3.6.3.14" evidence="2"/>
<keyword evidence="2" id="KW-0378">Hydrolase</keyword>
<proteinExistence type="predicted"/>
<dbReference type="GO" id="GO:0016787">
    <property type="term" value="F:hydrolase activity"/>
    <property type="evidence" value="ECO:0007669"/>
    <property type="project" value="UniProtKB-KW"/>
</dbReference>
<organism evidence="2 3">
    <name type="scientific">Neisseria bacilliformis ATCC BAA-1200</name>
    <dbReference type="NCBI Taxonomy" id="888742"/>
    <lineage>
        <taxon>Bacteria</taxon>
        <taxon>Pseudomonadati</taxon>
        <taxon>Pseudomonadota</taxon>
        <taxon>Betaproteobacteria</taxon>
        <taxon>Neisseriales</taxon>
        <taxon>Neisseriaceae</taxon>
        <taxon>Neisseria</taxon>
    </lineage>
</organism>
<dbReference type="EMBL" id="AFAY01000029">
    <property type="protein sequence ID" value="EGF10917.1"/>
    <property type="molecule type" value="Genomic_DNA"/>
</dbReference>
<evidence type="ECO:0000313" key="3">
    <source>
        <dbReference type="Proteomes" id="UP000004105"/>
    </source>
</evidence>
<reference evidence="2 3" key="1">
    <citation type="submission" date="2011-02" db="EMBL/GenBank/DDBJ databases">
        <authorList>
            <person name="Muzny D."/>
            <person name="Qin X."/>
            <person name="Deng J."/>
            <person name="Jiang H."/>
            <person name="Liu Y."/>
            <person name="Qu J."/>
            <person name="Song X.-Z."/>
            <person name="Zhang L."/>
            <person name="Thornton R."/>
            <person name="Coyle M."/>
            <person name="Francisco L."/>
            <person name="Jackson L."/>
            <person name="Javaid M."/>
            <person name="Korchina V."/>
            <person name="Kovar C."/>
            <person name="Mata R."/>
            <person name="Mathew T."/>
            <person name="Ngo R."/>
            <person name="Nguyen L."/>
            <person name="Nguyen N."/>
            <person name="Okwuonu G."/>
            <person name="Ongeri F."/>
            <person name="Pham C."/>
            <person name="Simmons D."/>
            <person name="Wilczek-Boney K."/>
            <person name="Hale W."/>
            <person name="Jakkamsetti A."/>
            <person name="Pham P."/>
            <person name="Ruth R."/>
            <person name="San Lucas F."/>
            <person name="Warren J."/>
            <person name="Zhang J."/>
            <person name="Zhao Z."/>
            <person name="Zhou C."/>
            <person name="Zhu D."/>
            <person name="Lee S."/>
            <person name="Bess C."/>
            <person name="Blankenburg K."/>
            <person name="Forbes L."/>
            <person name="Fu Q."/>
            <person name="Gubbala S."/>
            <person name="Hirani K."/>
            <person name="Jayaseelan J.C."/>
            <person name="Lara F."/>
            <person name="Munidasa M."/>
            <person name="Palculict T."/>
            <person name="Patil S."/>
            <person name="Pu L.-L."/>
            <person name="Saada N."/>
            <person name="Tang L."/>
            <person name="Weissenberger G."/>
            <person name="Zhu Y."/>
            <person name="Hemphill L."/>
            <person name="Shang Y."/>
            <person name="Youmans B."/>
            <person name="Ayvaz T."/>
            <person name="Ross M."/>
            <person name="Santibanez J."/>
            <person name="Aqrawi P."/>
            <person name="Gross S."/>
            <person name="Joshi V."/>
            <person name="Fowler G."/>
            <person name="Nazareth L."/>
            <person name="Reid J."/>
            <person name="Worley K."/>
            <person name="Petrosino J."/>
            <person name="Highlander S."/>
            <person name="Gibbs R."/>
        </authorList>
    </citation>
    <scope>NUCLEOTIDE SEQUENCE [LARGE SCALE GENOMIC DNA]</scope>
    <source>
        <strain evidence="2 3">ATCC BAA-1200</strain>
    </source>
</reference>
<name>F2BC81_9NEIS</name>
<keyword evidence="3" id="KW-1185">Reference proteome</keyword>
<dbReference type="HOGENOM" id="CLU_215388_0_0_4"/>
<feature type="region of interest" description="Disordered" evidence="1">
    <location>
        <begin position="29"/>
        <end position="50"/>
    </location>
</feature>
<sequence length="50" mass="5532">MSPQGNACGLCRPTNLYLPEIRNRVRGCATHPTKRQRPSENCKTGFSDGL</sequence>
<gene>
    <name evidence="2" type="ORF">HMPREF9123_1388</name>
</gene>
<evidence type="ECO:0000256" key="1">
    <source>
        <dbReference type="SAM" id="MobiDB-lite"/>
    </source>
</evidence>
<accession>F2BC81</accession>